<dbReference type="FunFam" id="3.40.50.1000:FF:000001">
    <property type="entry name" value="Phospholipid-transporting ATPase IC"/>
    <property type="match status" value="1"/>
</dbReference>
<dbReference type="InterPro" id="IPR018303">
    <property type="entry name" value="ATPase_P-typ_P_site"/>
</dbReference>
<dbReference type="GO" id="GO:0016887">
    <property type="term" value="F:ATP hydrolysis activity"/>
    <property type="evidence" value="ECO:0007669"/>
    <property type="project" value="InterPro"/>
</dbReference>
<evidence type="ECO:0000313" key="14">
    <source>
        <dbReference type="EMBL" id="MQL53861.1"/>
    </source>
</evidence>
<keyword evidence="3" id="KW-1003">Cell membrane</keyword>
<dbReference type="SUPFAM" id="SSF81665">
    <property type="entry name" value="Calcium ATPase, transmembrane domain M"/>
    <property type="match status" value="1"/>
</dbReference>
<feature type="transmembrane region" description="Helical" evidence="12">
    <location>
        <begin position="670"/>
        <end position="690"/>
    </location>
</feature>
<dbReference type="InterPro" id="IPR001757">
    <property type="entry name" value="P_typ_ATPase"/>
</dbReference>
<dbReference type="AlphaFoldDB" id="A0A6N7IVD2"/>
<dbReference type="Pfam" id="PF13246">
    <property type="entry name" value="Cation_ATPase"/>
    <property type="match status" value="1"/>
</dbReference>
<dbReference type="Gene3D" id="3.40.1110.10">
    <property type="entry name" value="Calcium-transporting ATPase, cytoplasmic domain N"/>
    <property type="match status" value="1"/>
</dbReference>
<dbReference type="InterPro" id="IPR044492">
    <property type="entry name" value="P_typ_ATPase_HD_dom"/>
</dbReference>
<keyword evidence="8" id="KW-1278">Translocase</keyword>
<dbReference type="Pfam" id="PF00689">
    <property type="entry name" value="Cation_ATPase_C"/>
    <property type="match status" value="1"/>
</dbReference>
<evidence type="ECO:0000256" key="12">
    <source>
        <dbReference type="SAM" id="Phobius"/>
    </source>
</evidence>
<keyword evidence="6" id="KW-0067">ATP-binding</keyword>
<feature type="transmembrane region" description="Helical" evidence="12">
    <location>
        <begin position="64"/>
        <end position="90"/>
    </location>
</feature>
<dbReference type="PANTHER" id="PTHR43294">
    <property type="entry name" value="SODIUM/POTASSIUM-TRANSPORTING ATPASE SUBUNIT ALPHA"/>
    <property type="match status" value="1"/>
</dbReference>
<organism evidence="14 15">
    <name type="scientific">Desulfofundulus thermobenzoicus</name>
    <dbReference type="NCBI Taxonomy" id="29376"/>
    <lineage>
        <taxon>Bacteria</taxon>
        <taxon>Bacillati</taxon>
        <taxon>Bacillota</taxon>
        <taxon>Clostridia</taxon>
        <taxon>Eubacteriales</taxon>
        <taxon>Peptococcaceae</taxon>
        <taxon>Desulfofundulus</taxon>
    </lineage>
</organism>
<sequence>LVVATGMATEMGRIAGLIQEAGGEETPLQRRLGQLGRWLVALCLFVCALVVLVGVYRGEPLYEMFLAGVSLAVAAIPEGLPAIVTVALAIGVQRMIRRRAIIRKLPAVETLGCATVICSDKTGTLTQNEMTVRRALVGWHAMEITGEGYEPRGDIITSLSPAAGERQLFFKIAALCNNAVLTRGEIPIGGLFRGPGRKSPAWSIHGDPTEGALLVMAAKGGVWREELERQEKREGEFTFDSERKRMTVVYRHKDGSLAAYVKGAPDVILELCTHHYRQGRVVPLSPRDREEILKQNGEMASAALRVLALAWRRLPAGMGEFTESSVERDLIFVGLAGMIDPPRPAAAAAVQRCRRAGIKAVMITGDHRLTAAAVARELGLLGREGQILTGAELDGLSDEELCRLAPQVAVYARVSPRHKVRIVRALKNAGHVVAMTGDGVNDAPAVKEADIGIAMGIAGTDVTKEASAMVLADDNFTTIVAAVEEGRGIYDNIRKFIRYLLSCNVGEVLVMFLAVLAGLPLPLVPIQILWMNLVTDGLPAMALGVDPADPDIMYRRPRHPRESIFAHGLAWRTLGSGMVIGLSTLLVFAWACHRGHGSLELARTMAFNVLVFSQLFFVFTCRSEHHSIWEVGLFSNPYLLLSVFCSMVLQLAVNYVPFLRPVFHTRPLDVYQWIIILLVSLAPPLANTIFRHMQLRAREKVLYLKV</sequence>
<comment type="subcellular location">
    <subcellularLocation>
        <location evidence="1">Cell membrane</location>
        <topology evidence="1">Multi-pass membrane protein</topology>
    </subcellularLocation>
</comment>
<dbReference type="InterPro" id="IPR023299">
    <property type="entry name" value="ATPase_P-typ_cyto_dom_N"/>
</dbReference>
<evidence type="ECO:0000256" key="11">
    <source>
        <dbReference type="ARBA" id="ARBA00048694"/>
    </source>
</evidence>
<dbReference type="Proteomes" id="UP000441717">
    <property type="component" value="Unassembled WGS sequence"/>
</dbReference>
<dbReference type="FunFam" id="1.20.1110.10:FF:000065">
    <property type="entry name" value="Sarcoplasmic/endoplasmic reticulum calcium ATPase 1"/>
    <property type="match status" value="1"/>
</dbReference>
<dbReference type="GO" id="GO:0005524">
    <property type="term" value="F:ATP binding"/>
    <property type="evidence" value="ECO:0007669"/>
    <property type="project" value="UniProtKB-KW"/>
</dbReference>
<evidence type="ECO:0000256" key="1">
    <source>
        <dbReference type="ARBA" id="ARBA00004651"/>
    </source>
</evidence>
<dbReference type="RefSeq" id="WP_152948314.1">
    <property type="nucleotide sequence ID" value="NZ_WHYR01000073.1"/>
</dbReference>
<dbReference type="SFLD" id="SFLDG00002">
    <property type="entry name" value="C1.7:_P-type_atpase_like"/>
    <property type="match status" value="1"/>
</dbReference>
<dbReference type="SFLD" id="SFLDF00027">
    <property type="entry name" value="p-type_atpase"/>
    <property type="match status" value="1"/>
</dbReference>
<comment type="similarity">
    <text evidence="2">Belongs to the cation transport ATPase (P-type) (TC 3.A.3) family. Type IIA subfamily.</text>
</comment>
<evidence type="ECO:0000256" key="4">
    <source>
        <dbReference type="ARBA" id="ARBA00022692"/>
    </source>
</evidence>
<dbReference type="InterPro" id="IPR023298">
    <property type="entry name" value="ATPase_P-typ_TM_dom_sf"/>
</dbReference>
<evidence type="ECO:0000256" key="7">
    <source>
        <dbReference type="ARBA" id="ARBA00022842"/>
    </source>
</evidence>
<reference evidence="14 15" key="1">
    <citation type="submission" date="2019-10" db="EMBL/GenBank/DDBJ databases">
        <title>Comparative genomics of sulfur disproportionating microorganisms.</title>
        <authorList>
            <person name="Ward L.M."/>
            <person name="Bertran E."/>
            <person name="Johnston D."/>
        </authorList>
    </citation>
    <scope>NUCLEOTIDE SEQUENCE [LARGE SCALE GENOMIC DNA]</scope>
    <source>
        <strain evidence="14 15">DSM 14055</strain>
    </source>
</reference>
<dbReference type="SUPFAM" id="SSF56784">
    <property type="entry name" value="HAD-like"/>
    <property type="match status" value="1"/>
</dbReference>
<proteinExistence type="inferred from homology"/>
<evidence type="ECO:0000256" key="2">
    <source>
        <dbReference type="ARBA" id="ARBA00005675"/>
    </source>
</evidence>
<evidence type="ECO:0000259" key="13">
    <source>
        <dbReference type="Pfam" id="PF00689"/>
    </source>
</evidence>
<dbReference type="InterPro" id="IPR006068">
    <property type="entry name" value="ATPase_P-typ_cation-transptr_C"/>
</dbReference>
<dbReference type="SFLD" id="SFLDS00003">
    <property type="entry name" value="Haloacid_Dehalogenase"/>
    <property type="match status" value="1"/>
</dbReference>
<feature type="transmembrane region" description="Helical" evidence="12">
    <location>
        <begin position="569"/>
        <end position="589"/>
    </location>
</feature>
<dbReference type="InterPro" id="IPR036412">
    <property type="entry name" value="HAD-like_sf"/>
</dbReference>
<dbReference type="NCBIfam" id="TIGR01494">
    <property type="entry name" value="ATPase_P-type"/>
    <property type="match status" value="2"/>
</dbReference>
<feature type="transmembrane region" description="Helical" evidence="12">
    <location>
        <begin position="496"/>
        <end position="516"/>
    </location>
</feature>
<gene>
    <name evidence="14" type="ORF">GFC01_16680</name>
</gene>
<keyword evidence="7" id="KW-0460">Magnesium</keyword>
<dbReference type="Gene3D" id="1.20.1110.10">
    <property type="entry name" value="Calcium-transporting ATPase, transmembrane domain"/>
    <property type="match status" value="2"/>
</dbReference>
<dbReference type="EMBL" id="WHYR01000073">
    <property type="protein sequence ID" value="MQL53861.1"/>
    <property type="molecule type" value="Genomic_DNA"/>
</dbReference>
<evidence type="ECO:0000256" key="6">
    <source>
        <dbReference type="ARBA" id="ARBA00022840"/>
    </source>
</evidence>
<keyword evidence="15" id="KW-1185">Reference proteome</keyword>
<feature type="domain" description="Cation-transporting P-type ATPase C-terminal" evidence="13">
    <location>
        <begin position="520"/>
        <end position="691"/>
    </location>
</feature>
<accession>A0A6N7IVD2</accession>
<dbReference type="FunFam" id="3.40.50.1000:FF:000028">
    <property type="entry name" value="Calcium-transporting P-type ATPase, putative"/>
    <property type="match status" value="1"/>
</dbReference>
<dbReference type="PRINTS" id="PR00119">
    <property type="entry name" value="CATATPASE"/>
</dbReference>
<dbReference type="PROSITE" id="PS00154">
    <property type="entry name" value="ATPASE_E1_E2"/>
    <property type="match status" value="1"/>
</dbReference>
<evidence type="ECO:0000256" key="10">
    <source>
        <dbReference type="ARBA" id="ARBA00023136"/>
    </source>
</evidence>
<dbReference type="PANTHER" id="PTHR43294:SF21">
    <property type="entry name" value="CATION TRANSPORTING ATPASE"/>
    <property type="match status" value="1"/>
</dbReference>
<dbReference type="GO" id="GO:0005886">
    <property type="term" value="C:plasma membrane"/>
    <property type="evidence" value="ECO:0007669"/>
    <property type="project" value="UniProtKB-SubCell"/>
</dbReference>
<evidence type="ECO:0000256" key="9">
    <source>
        <dbReference type="ARBA" id="ARBA00022989"/>
    </source>
</evidence>
<evidence type="ECO:0000256" key="3">
    <source>
        <dbReference type="ARBA" id="ARBA00022475"/>
    </source>
</evidence>
<evidence type="ECO:0000313" key="15">
    <source>
        <dbReference type="Proteomes" id="UP000441717"/>
    </source>
</evidence>
<dbReference type="GO" id="GO:1902600">
    <property type="term" value="P:proton transmembrane transport"/>
    <property type="evidence" value="ECO:0007669"/>
    <property type="project" value="TreeGrafter"/>
</dbReference>
<protein>
    <submittedName>
        <fullName evidence="14">HAD-IC family P-type ATPase</fullName>
    </submittedName>
</protein>
<keyword evidence="9 12" id="KW-1133">Transmembrane helix</keyword>
<dbReference type="SUPFAM" id="SSF81660">
    <property type="entry name" value="Metal cation-transporting ATPase, ATP-binding domain N"/>
    <property type="match status" value="1"/>
</dbReference>
<feature type="transmembrane region" description="Helical" evidence="12">
    <location>
        <begin position="38"/>
        <end position="58"/>
    </location>
</feature>
<feature type="non-terminal residue" evidence="14">
    <location>
        <position position="1"/>
    </location>
</feature>
<name>A0A6N7IVD2_9FIRM</name>
<dbReference type="InterPro" id="IPR050510">
    <property type="entry name" value="Cation_transp_ATPase_P-type"/>
</dbReference>
<keyword evidence="4 12" id="KW-0812">Transmembrane</keyword>
<comment type="caution">
    <text evidence="14">The sequence shown here is derived from an EMBL/GenBank/DDBJ whole genome shotgun (WGS) entry which is preliminary data.</text>
</comment>
<comment type="catalytic activity">
    <reaction evidence="11">
        <text>Ca(2+)(in) + ATP + H2O = Ca(2+)(out) + ADP + phosphate + H(+)</text>
        <dbReference type="Rhea" id="RHEA:18105"/>
        <dbReference type="ChEBI" id="CHEBI:15377"/>
        <dbReference type="ChEBI" id="CHEBI:15378"/>
        <dbReference type="ChEBI" id="CHEBI:29108"/>
        <dbReference type="ChEBI" id="CHEBI:30616"/>
        <dbReference type="ChEBI" id="CHEBI:43474"/>
        <dbReference type="ChEBI" id="CHEBI:456216"/>
        <dbReference type="EC" id="7.2.2.10"/>
    </reaction>
</comment>
<evidence type="ECO:0000256" key="5">
    <source>
        <dbReference type="ARBA" id="ARBA00022741"/>
    </source>
</evidence>
<feature type="transmembrane region" description="Helical" evidence="12">
    <location>
        <begin position="639"/>
        <end position="658"/>
    </location>
</feature>
<feature type="transmembrane region" description="Helical" evidence="12">
    <location>
        <begin position="528"/>
        <end position="548"/>
    </location>
</feature>
<dbReference type="PRINTS" id="PR00120">
    <property type="entry name" value="HATPASE"/>
</dbReference>
<evidence type="ECO:0000256" key="8">
    <source>
        <dbReference type="ARBA" id="ARBA00022967"/>
    </source>
</evidence>
<keyword evidence="5" id="KW-0547">Nucleotide-binding</keyword>
<dbReference type="Gene3D" id="3.40.50.1000">
    <property type="entry name" value="HAD superfamily/HAD-like"/>
    <property type="match status" value="1"/>
</dbReference>
<dbReference type="GO" id="GO:0005388">
    <property type="term" value="F:P-type calcium transporter activity"/>
    <property type="evidence" value="ECO:0007669"/>
    <property type="project" value="UniProtKB-EC"/>
</dbReference>
<dbReference type="InterPro" id="IPR023214">
    <property type="entry name" value="HAD_sf"/>
</dbReference>
<keyword evidence="10 12" id="KW-0472">Membrane</keyword>
<feature type="transmembrane region" description="Helical" evidence="12">
    <location>
        <begin position="601"/>
        <end position="619"/>
    </location>
</feature>
<dbReference type="OrthoDB" id="9760364at2"/>